<reference evidence="1 2" key="1">
    <citation type="submission" date="2021-06" db="EMBL/GenBank/DDBJ databases">
        <title>Caerostris darwini draft genome.</title>
        <authorList>
            <person name="Kono N."/>
            <person name="Arakawa K."/>
        </authorList>
    </citation>
    <scope>NUCLEOTIDE SEQUENCE [LARGE SCALE GENOMIC DNA]</scope>
</reference>
<protein>
    <submittedName>
        <fullName evidence="1">Uncharacterized protein</fullName>
    </submittedName>
</protein>
<name>A0AAV4RVS0_9ARAC</name>
<dbReference type="Proteomes" id="UP001054837">
    <property type="component" value="Unassembled WGS sequence"/>
</dbReference>
<organism evidence="1 2">
    <name type="scientific">Caerostris darwini</name>
    <dbReference type="NCBI Taxonomy" id="1538125"/>
    <lineage>
        <taxon>Eukaryota</taxon>
        <taxon>Metazoa</taxon>
        <taxon>Ecdysozoa</taxon>
        <taxon>Arthropoda</taxon>
        <taxon>Chelicerata</taxon>
        <taxon>Arachnida</taxon>
        <taxon>Araneae</taxon>
        <taxon>Araneomorphae</taxon>
        <taxon>Entelegynae</taxon>
        <taxon>Araneoidea</taxon>
        <taxon>Araneidae</taxon>
        <taxon>Caerostris</taxon>
    </lineage>
</organism>
<accession>A0AAV4RVS0</accession>
<keyword evidence="2" id="KW-1185">Reference proteome</keyword>
<comment type="caution">
    <text evidence="1">The sequence shown here is derived from an EMBL/GenBank/DDBJ whole genome shotgun (WGS) entry which is preliminary data.</text>
</comment>
<sequence>MVNQYNRFPYQNHPPNSFDIHHIFPPSVFRRTESFAVSSWENRIFKYPTHSIMYTRHGRMELLKTLPGTSLPQIFSATHRVMLYLPESECDYRFRQD</sequence>
<evidence type="ECO:0000313" key="2">
    <source>
        <dbReference type="Proteomes" id="UP001054837"/>
    </source>
</evidence>
<proteinExistence type="predicted"/>
<evidence type="ECO:0000313" key="1">
    <source>
        <dbReference type="EMBL" id="GIY24395.1"/>
    </source>
</evidence>
<dbReference type="EMBL" id="BPLQ01006685">
    <property type="protein sequence ID" value="GIY24395.1"/>
    <property type="molecule type" value="Genomic_DNA"/>
</dbReference>
<gene>
    <name evidence="1" type="ORF">CDAR_221941</name>
</gene>
<dbReference type="AlphaFoldDB" id="A0AAV4RVS0"/>